<evidence type="ECO:0000313" key="4">
    <source>
        <dbReference type="Proteomes" id="UP001152797"/>
    </source>
</evidence>
<feature type="transmembrane region" description="Helical" evidence="1">
    <location>
        <begin position="452"/>
        <end position="478"/>
    </location>
</feature>
<accession>A0A9P1D928</accession>
<gene>
    <name evidence="2" type="ORF">C1SCF055_LOCUS31198</name>
</gene>
<dbReference type="EMBL" id="CAMXCT030003635">
    <property type="protein sequence ID" value="CAL4792793.1"/>
    <property type="molecule type" value="Genomic_DNA"/>
</dbReference>
<keyword evidence="1" id="KW-0812">Transmembrane</keyword>
<evidence type="ECO:0000313" key="3">
    <source>
        <dbReference type="EMBL" id="CAL4792793.1"/>
    </source>
</evidence>
<feature type="transmembrane region" description="Helical" evidence="1">
    <location>
        <begin position="527"/>
        <end position="546"/>
    </location>
</feature>
<sequence length="567" mass="64233">MECCTCEVAFPPGEIGGKELEDGVVELPERCGTGEKMVDQLSEVSTDPLPFLSQDLAEESRQRRSDRTGQEIMSQSASISMAVVSQRITKTDTEILRGVRLRDTLKGCGRLWRCNPMKLKPQARSALFKMSRPVPSLDIFLSHTWCSKGRAKILSLLLQSGCSTALLFWFFGVALALALCFADALPMPFWYSANMSHFKEMCPLGPWVMLFGFLGTLLGLLLSPYVSCFNRDMCFVDAACIHQTNKTLMQRGINGIGGFLLVSRELRILWSQPYLSRLWCVFEVATYKKMNPGGNIVMAPLFVDESVLLKYLGILLCTVTYWIIRCNSDSSIVLPGTMVCSLPILITIHFDRRNFMMKHQLFSQFQNFDLDAAECSCESDREFVYAAISHLYGSKEAFTQYVRGPLQRELLEPICQNVLPRCYTELLTTPFLSLFLDFTLALWKQGAPVEDLVIYAVSMFGLATCLHIPAVLTMMILLGDRFAEPWDGFWGCFLNYLQTFLVFLAILAHSVAGFVVCFTVGSRRQWWFLIGCFFLFLAIRILTVKLRDKLQGQRKRLQKARSFQSEP</sequence>
<dbReference type="OrthoDB" id="420379at2759"/>
<proteinExistence type="predicted"/>
<comment type="caution">
    <text evidence="2">The sequence shown here is derived from an EMBL/GenBank/DDBJ whole genome shotgun (WGS) entry which is preliminary data.</text>
</comment>
<keyword evidence="4" id="KW-1185">Reference proteome</keyword>
<name>A0A9P1D928_9DINO</name>
<reference evidence="2" key="1">
    <citation type="submission" date="2022-10" db="EMBL/GenBank/DDBJ databases">
        <authorList>
            <person name="Chen Y."/>
            <person name="Dougan E. K."/>
            <person name="Chan C."/>
            <person name="Rhodes N."/>
            <person name="Thang M."/>
        </authorList>
    </citation>
    <scope>NUCLEOTIDE SEQUENCE</scope>
</reference>
<feature type="transmembrane region" description="Helical" evidence="1">
    <location>
        <begin position="156"/>
        <end position="184"/>
    </location>
</feature>
<keyword evidence="1" id="KW-0472">Membrane</keyword>
<reference evidence="3 4" key="2">
    <citation type="submission" date="2024-05" db="EMBL/GenBank/DDBJ databases">
        <authorList>
            <person name="Chen Y."/>
            <person name="Shah S."/>
            <person name="Dougan E. K."/>
            <person name="Thang M."/>
            <person name="Chan C."/>
        </authorList>
    </citation>
    <scope>NUCLEOTIDE SEQUENCE [LARGE SCALE GENOMIC DNA]</scope>
</reference>
<protein>
    <submittedName>
        <fullName evidence="3">Ammonium transporter 3</fullName>
    </submittedName>
</protein>
<evidence type="ECO:0000256" key="1">
    <source>
        <dbReference type="SAM" id="Phobius"/>
    </source>
</evidence>
<feature type="transmembrane region" description="Helical" evidence="1">
    <location>
        <begin position="307"/>
        <end position="324"/>
    </location>
</feature>
<feature type="transmembrane region" description="Helical" evidence="1">
    <location>
        <begin position="204"/>
        <end position="223"/>
    </location>
</feature>
<evidence type="ECO:0000313" key="2">
    <source>
        <dbReference type="EMBL" id="CAI4005481.1"/>
    </source>
</evidence>
<organism evidence="2">
    <name type="scientific">Cladocopium goreaui</name>
    <dbReference type="NCBI Taxonomy" id="2562237"/>
    <lineage>
        <taxon>Eukaryota</taxon>
        <taxon>Sar</taxon>
        <taxon>Alveolata</taxon>
        <taxon>Dinophyceae</taxon>
        <taxon>Suessiales</taxon>
        <taxon>Symbiodiniaceae</taxon>
        <taxon>Cladocopium</taxon>
    </lineage>
</organism>
<feature type="transmembrane region" description="Helical" evidence="1">
    <location>
        <begin position="499"/>
        <end position="521"/>
    </location>
</feature>
<dbReference type="AlphaFoldDB" id="A0A9P1D928"/>
<feature type="transmembrane region" description="Helical" evidence="1">
    <location>
        <begin position="330"/>
        <end position="350"/>
    </location>
</feature>
<keyword evidence="1" id="KW-1133">Transmembrane helix</keyword>
<dbReference type="EMBL" id="CAMXCT020003635">
    <property type="protein sequence ID" value="CAL1158856.1"/>
    <property type="molecule type" value="Genomic_DNA"/>
</dbReference>
<dbReference type="Proteomes" id="UP001152797">
    <property type="component" value="Unassembled WGS sequence"/>
</dbReference>
<dbReference type="EMBL" id="CAMXCT010003635">
    <property type="protein sequence ID" value="CAI4005481.1"/>
    <property type="molecule type" value="Genomic_DNA"/>
</dbReference>